<reference evidence="1" key="1">
    <citation type="submission" date="2021-06" db="EMBL/GenBank/DDBJ databases">
        <authorList>
            <person name="Kallberg Y."/>
            <person name="Tangrot J."/>
            <person name="Rosling A."/>
        </authorList>
    </citation>
    <scope>NUCLEOTIDE SEQUENCE</scope>
    <source>
        <strain evidence="1">MA461A</strain>
    </source>
</reference>
<evidence type="ECO:0000313" key="2">
    <source>
        <dbReference type="Proteomes" id="UP000789920"/>
    </source>
</evidence>
<sequence>MDDNYDYEFFTYLTSSTNETTNNNNNVKRVNLSDKPSFAQSFFEFYDQLRIKPENKLVTKAKCKVKDCQTQYVYLVEELKKSSQQTIETTLLKPYLASRQQKLT</sequence>
<dbReference type="Proteomes" id="UP000789920">
    <property type="component" value="Unassembled WGS sequence"/>
</dbReference>
<organism evidence="1 2">
    <name type="scientific">Racocetra persica</name>
    <dbReference type="NCBI Taxonomy" id="160502"/>
    <lineage>
        <taxon>Eukaryota</taxon>
        <taxon>Fungi</taxon>
        <taxon>Fungi incertae sedis</taxon>
        <taxon>Mucoromycota</taxon>
        <taxon>Glomeromycotina</taxon>
        <taxon>Glomeromycetes</taxon>
        <taxon>Diversisporales</taxon>
        <taxon>Gigasporaceae</taxon>
        <taxon>Racocetra</taxon>
    </lineage>
</organism>
<gene>
    <name evidence="1" type="ORF">RPERSI_LOCUS487</name>
</gene>
<comment type="caution">
    <text evidence="1">The sequence shown here is derived from an EMBL/GenBank/DDBJ whole genome shotgun (WGS) entry which is preliminary data.</text>
</comment>
<name>A0ACA9KEQ1_9GLOM</name>
<proteinExistence type="predicted"/>
<evidence type="ECO:0000313" key="1">
    <source>
        <dbReference type="EMBL" id="CAG8468912.1"/>
    </source>
</evidence>
<keyword evidence="2" id="KW-1185">Reference proteome</keyword>
<protein>
    <submittedName>
        <fullName evidence="1">14390_t:CDS:1</fullName>
    </submittedName>
</protein>
<accession>A0ACA9KEQ1</accession>
<dbReference type="EMBL" id="CAJVQC010000387">
    <property type="protein sequence ID" value="CAG8468912.1"/>
    <property type="molecule type" value="Genomic_DNA"/>
</dbReference>